<dbReference type="Pfam" id="PF05258">
    <property type="entry name" value="DciA"/>
    <property type="match status" value="1"/>
</dbReference>
<dbReference type="Proteomes" id="UP000242301">
    <property type="component" value="Unassembled WGS sequence"/>
</dbReference>
<evidence type="ECO:0008006" key="3">
    <source>
        <dbReference type="Google" id="ProtNLM"/>
    </source>
</evidence>
<sequence length="161" mass="18815">MKNNSPYMIFNIFEKLLKSSKILQNIQHNINVIIELNNIVNNLLPFEIRQVCRVVNYRNNVILIEVPTAVWLFRFNYEKKNIFFVLKKTILPSLSLINIKINPNLILKTKNTSINVIYNQKTKIIKTQKISTKTAKQLLMLAKKSPKCLKEKFERLAALAD</sequence>
<name>A0A0M6W6K2_9GAMM</name>
<dbReference type="AlphaFoldDB" id="A0A0M6W6K2"/>
<dbReference type="EMBL" id="CVRF01000001">
    <property type="protein sequence ID" value="CRK85453.1"/>
    <property type="molecule type" value="Genomic_DNA"/>
</dbReference>
<evidence type="ECO:0000313" key="1">
    <source>
        <dbReference type="EMBL" id="CRK85453.1"/>
    </source>
</evidence>
<reference evidence="2" key="1">
    <citation type="submission" date="2015-05" db="EMBL/GenBank/DDBJ databases">
        <authorList>
            <person name="Manzano-Marin A."/>
        </authorList>
    </citation>
    <scope>NUCLEOTIDE SEQUENCE [LARGE SCALE GENOMIC DNA]</scope>
    <source>
        <strain evidence="2">officinalis</strain>
    </source>
</reference>
<proteinExistence type="predicted"/>
<protein>
    <recommendedName>
        <fullName evidence="3">DUF721 domain-containing protein</fullName>
    </recommendedName>
</protein>
<dbReference type="STRING" id="1715285.SOFFGTOCOR_0007"/>
<dbReference type="InterPro" id="IPR007922">
    <property type="entry name" value="DciA-like"/>
</dbReference>
<gene>
    <name evidence="1" type="ORF">SOFFGTOCOR_0007</name>
</gene>
<keyword evidence="2" id="KW-1185">Reference proteome</keyword>
<organism evidence="1 2">
    <name type="scientific">Candidatus Providencia siddallii</name>
    <dbReference type="NCBI Taxonomy" id="1715285"/>
    <lineage>
        <taxon>Bacteria</taxon>
        <taxon>Pseudomonadati</taxon>
        <taxon>Pseudomonadota</taxon>
        <taxon>Gammaproteobacteria</taxon>
        <taxon>Enterobacterales</taxon>
        <taxon>Morganellaceae</taxon>
        <taxon>Providencia</taxon>
    </lineage>
</organism>
<accession>A0A0M6W6K2</accession>
<evidence type="ECO:0000313" key="2">
    <source>
        <dbReference type="Proteomes" id="UP000242301"/>
    </source>
</evidence>